<dbReference type="PROSITE" id="PS50110">
    <property type="entry name" value="RESPONSE_REGULATORY"/>
    <property type="match status" value="1"/>
</dbReference>
<dbReference type="InterPro" id="IPR001789">
    <property type="entry name" value="Sig_transdc_resp-reg_receiver"/>
</dbReference>
<dbReference type="Proteomes" id="UP001058003">
    <property type="component" value="Chromosome"/>
</dbReference>
<dbReference type="SUPFAM" id="SSF46894">
    <property type="entry name" value="C-terminal effector domain of the bipartite response regulators"/>
    <property type="match status" value="1"/>
</dbReference>
<dbReference type="KEGG" id="daur:Daura_25385"/>
<dbReference type="OrthoDB" id="9808843at2"/>
<dbReference type="PANTHER" id="PTHR43214:SF24">
    <property type="entry name" value="TRANSCRIPTIONAL REGULATORY PROTEIN NARL-RELATED"/>
    <property type="match status" value="1"/>
</dbReference>
<keyword evidence="4" id="KW-0804">Transcription</keyword>
<dbReference type="SUPFAM" id="SSF52172">
    <property type="entry name" value="CheY-like"/>
    <property type="match status" value="1"/>
</dbReference>
<dbReference type="PROSITE" id="PS50043">
    <property type="entry name" value="HTH_LUXR_2"/>
    <property type="match status" value="1"/>
</dbReference>
<feature type="domain" description="Response regulatory" evidence="7">
    <location>
        <begin position="6"/>
        <end position="124"/>
    </location>
</feature>
<evidence type="ECO:0000256" key="3">
    <source>
        <dbReference type="ARBA" id="ARBA00023125"/>
    </source>
</evidence>
<dbReference type="PRINTS" id="PR00038">
    <property type="entry name" value="HTHLUXR"/>
</dbReference>
<evidence type="ECO:0000259" key="7">
    <source>
        <dbReference type="PROSITE" id="PS50110"/>
    </source>
</evidence>
<dbReference type="Pfam" id="PF00072">
    <property type="entry name" value="Response_reg"/>
    <property type="match status" value="1"/>
</dbReference>
<dbReference type="GO" id="GO:0003677">
    <property type="term" value="F:DNA binding"/>
    <property type="evidence" value="ECO:0007669"/>
    <property type="project" value="UniProtKB-KW"/>
</dbReference>
<evidence type="ECO:0000259" key="6">
    <source>
        <dbReference type="PROSITE" id="PS50043"/>
    </source>
</evidence>
<dbReference type="CDD" id="cd06170">
    <property type="entry name" value="LuxR_C_like"/>
    <property type="match status" value="1"/>
</dbReference>
<dbReference type="InterPro" id="IPR058245">
    <property type="entry name" value="NreC/VraR/RcsB-like_REC"/>
</dbReference>
<keyword evidence="1 5" id="KW-0597">Phosphoprotein</keyword>
<feature type="modified residue" description="4-aspartylphosphate" evidence="5">
    <location>
        <position position="57"/>
    </location>
</feature>
<dbReference type="SMART" id="SM00448">
    <property type="entry name" value="REC"/>
    <property type="match status" value="1"/>
</dbReference>
<dbReference type="GO" id="GO:0000160">
    <property type="term" value="P:phosphorelay signal transduction system"/>
    <property type="evidence" value="ECO:0007669"/>
    <property type="project" value="InterPro"/>
</dbReference>
<keyword evidence="9" id="KW-1185">Reference proteome</keyword>
<evidence type="ECO:0000256" key="2">
    <source>
        <dbReference type="ARBA" id="ARBA00023015"/>
    </source>
</evidence>
<dbReference type="PROSITE" id="PS00622">
    <property type="entry name" value="HTH_LUXR_1"/>
    <property type="match status" value="1"/>
</dbReference>
<dbReference type="GO" id="GO:0006355">
    <property type="term" value="P:regulation of DNA-templated transcription"/>
    <property type="evidence" value="ECO:0007669"/>
    <property type="project" value="InterPro"/>
</dbReference>
<name>A0A9Q9MHQ9_9ACTN</name>
<evidence type="ECO:0000313" key="9">
    <source>
        <dbReference type="Proteomes" id="UP001058003"/>
    </source>
</evidence>
<dbReference type="EMBL" id="CP073767">
    <property type="protein sequence ID" value="UWZ59753.1"/>
    <property type="molecule type" value="Genomic_DNA"/>
</dbReference>
<evidence type="ECO:0000256" key="1">
    <source>
        <dbReference type="ARBA" id="ARBA00022553"/>
    </source>
</evidence>
<dbReference type="Gene3D" id="3.40.50.2300">
    <property type="match status" value="1"/>
</dbReference>
<organism evidence="8 9">
    <name type="scientific">Dactylosporangium aurantiacum</name>
    <dbReference type="NCBI Taxonomy" id="35754"/>
    <lineage>
        <taxon>Bacteria</taxon>
        <taxon>Bacillati</taxon>
        <taxon>Actinomycetota</taxon>
        <taxon>Actinomycetes</taxon>
        <taxon>Micromonosporales</taxon>
        <taxon>Micromonosporaceae</taxon>
        <taxon>Dactylosporangium</taxon>
    </lineage>
</organism>
<feature type="domain" description="HTH luxR-type" evidence="6">
    <location>
        <begin position="151"/>
        <end position="216"/>
    </location>
</feature>
<dbReference type="InterPro" id="IPR011006">
    <property type="entry name" value="CheY-like_superfamily"/>
</dbReference>
<proteinExistence type="predicted"/>
<keyword evidence="3" id="KW-0238">DNA-binding</keyword>
<evidence type="ECO:0000313" key="8">
    <source>
        <dbReference type="EMBL" id="UWZ59753.1"/>
    </source>
</evidence>
<dbReference type="PANTHER" id="PTHR43214">
    <property type="entry name" value="TWO-COMPONENT RESPONSE REGULATOR"/>
    <property type="match status" value="1"/>
</dbReference>
<gene>
    <name evidence="8" type="ORF">Daura_25385</name>
</gene>
<reference evidence="8" key="1">
    <citation type="submission" date="2021-04" db="EMBL/GenBank/DDBJ databases">
        <title>Dactylosporangium aurantiacum NRRL B-8018 full assembly.</title>
        <authorList>
            <person name="Hartkoorn R.C."/>
            <person name="Beaudoing E."/>
            <person name="Hot D."/>
        </authorList>
    </citation>
    <scope>NUCLEOTIDE SEQUENCE</scope>
    <source>
        <strain evidence="8">NRRL B-8018</strain>
    </source>
</reference>
<dbReference type="InterPro" id="IPR039420">
    <property type="entry name" value="WalR-like"/>
</dbReference>
<dbReference type="InterPro" id="IPR016032">
    <property type="entry name" value="Sig_transdc_resp-reg_C-effctor"/>
</dbReference>
<dbReference type="Pfam" id="PF00196">
    <property type="entry name" value="GerE"/>
    <property type="match status" value="1"/>
</dbReference>
<dbReference type="AlphaFoldDB" id="A0A9Q9MHQ9"/>
<evidence type="ECO:0000256" key="4">
    <source>
        <dbReference type="ARBA" id="ARBA00023163"/>
    </source>
</evidence>
<evidence type="ECO:0000256" key="5">
    <source>
        <dbReference type="PROSITE-ProRule" id="PRU00169"/>
    </source>
</evidence>
<protein>
    <submittedName>
        <fullName evidence="8">Response regulator transcription factor</fullName>
    </submittedName>
</protein>
<keyword evidence="2" id="KW-0805">Transcription regulation</keyword>
<dbReference type="InterPro" id="IPR000792">
    <property type="entry name" value="Tscrpt_reg_LuxR_C"/>
</dbReference>
<sequence length="222" mass="24196">MPETIRVLLVDDQALLRHSLAMIIDNEPDLAVVGEAGDGADAVARARATRPDVILMDVRMPHLDGLQATRRICADPALCAARVLVLSMFELDEYVYEALHAGASGFLLKDARPEELIEAIRRTYRGESLFAPSILTRLVAHYVAAPRPDRPTPALRRLTGREVDVLTLIGGGLSNDEIATALMISVKTVKTHITHLMAKLAARDRAQLVIAAFDAGLVRPRP</sequence>
<dbReference type="SMART" id="SM00421">
    <property type="entry name" value="HTH_LUXR"/>
    <property type="match status" value="1"/>
</dbReference>
<accession>A0A9Q9MHQ9</accession>
<dbReference type="CDD" id="cd17535">
    <property type="entry name" value="REC_NarL-like"/>
    <property type="match status" value="1"/>
</dbReference>